<dbReference type="EMBL" id="JACRIW010000020">
    <property type="protein sequence ID" value="MBI5168282.1"/>
    <property type="molecule type" value="Genomic_DNA"/>
</dbReference>
<keyword evidence="2" id="KW-0472">Membrane</keyword>
<evidence type="ECO:0000313" key="4">
    <source>
        <dbReference type="Proteomes" id="UP000696931"/>
    </source>
</evidence>
<feature type="transmembrane region" description="Helical" evidence="2">
    <location>
        <begin position="51"/>
        <end position="71"/>
    </location>
</feature>
<keyword evidence="2" id="KW-0812">Transmembrane</keyword>
<name>A0A933W7C5_UNCEI</name>
<keyword evidence="2" id="KW-1133">Transmembrane helix</keyword>
<feature type="region of interest" description="Disordered" evidence="1">
    <location>
        <begin position="114"/>
        <end position="138"/>
    </location>
</feature>
<organism evidence="3 4">
    <name type="scientific">Eiseniibacteriota bacterium</name>
    <dbReference type="NCBI Taxonomy" id="2212470"/>
    <lineage>
        <taxon>Bacteria</taxon>
        <taxon>Candidatus Eiseniibacteriota</taxon>
    </lineage>
</organism>
<dbReference type="Proteomes" id="UP000696931">
    <property type="component" value="Unassembled WGS sequence"/>
</dbReference>
<evidence type="ECO:0000256" key="1">
    <source>
        <dbReference type="SAM" id="MobiDB-lite"/>
    </source>
</evidence>
<comment type="caution">
    <text evidence="3">The sequence shown here is derived from an EMBL/GenBank/DDBJ whole genome shotgun (WGS) entry which is preliminary data.</text>
</comment>
<proteinExistence type="predicted"/>
<sequence length="138" mass="13602">MNGDDRFDERITRLLAASHASANPAVLERARARLAERESASGFLAFLGRPVALATAAGLLVVSIAASLAIVSSERAATAVTTATATQASGGSLVAALLDDDGTYGLPAELASSSVNAPSDAGSTGSAGQSSDSNGVTP</sequence>
<accession>A0A933W7C5</accession>
<gene>
    <name evidence="3" type="ORF">HZA61_02220</name>
</gene>
<evidence type="ECO:0000256" key="2">
    <source>
        <dbReference type="SAM" id="Phobius"/>
    </source>
</evidence>
<reference evidence="3" key="1">
    <citation type="submission" date="2020-07" db="EMBL/GenBank/DDBJ databases">
        <title>Huge and variable diversity of episymbiotic CPR bacteria and DPANN archaea in groundwater ecosystems.</title>
        <authorList>
            <person name="He C.Y."/>
            <person name="Keren R."/>
            <person name="Whittaker M."/>
            <person name="Farag I.F."/>
            <person name="Doudna J."/>
            <person name="Cate J.H.D."/>
            <person name="Banfield J.F."/>
        </authorList>
    </citation>
    <scope>NUCLEOTIDE SEQUENCE</scope>
    <source>
        <strain evidence="3">NC_groundwater_1813_Pr3_B-0.1um_71_17</strain>
    </source>
</reference>
<dbReference type="AlphaFoldDB" id="A0A933W7C5"/>
<evidence type="ECO:0000313" key="3">
    <source>
        <dbReference type="EMBL" id="MBI5168282.1"/>
    </source>
</evidence>
<protein>
    <submittedName>
        <fullName evidence="3">Uncharacterized protein</fullName>
    </submittedName>
</protein>